<dbReference type="GO" id="GO:0005886">
    <property type="term" value="C:plasma membrane"/>
    <property type="evidence" value="ECO:0007669"/>
    <property type="project" value="UniProtKB-SubCell"/>
</dbReference>
<keyword evidence="10" id="KW-1185">Reference proteome</keyword>
<dbReference type="HOGENOM" id="CLU_046113_2_1_5"/>
<accession>A0A017H8Q8</accession>
<sequence>MSRAGPILVLVAGLFALWYAAAVPMNIREALTAAERDGAAVQPATAVERRDANALGLVLANPGQIPEAWAQDRPRLPAPHQVAGELWQSVVMEEVEGRRGLVRSGSLSNRGLLLHAWITLSATALGFAIGAVAGIALAIGIVHSKTMEKSVMPWAIVSQTVPIVALAPMIVVVLYSVGLQGLLPKAIISAYLSFFPVVVGMVKGLRAPDAMQTDLMRTWDASGWQVLTRLRLPASLPYLFASLKIAVAAALVGAIVGELPVQGGGLGARMLAGSYYGQTAQIWAALLLAAALAAVLVAAIGAMQRLALRRMGGAA</sequence>
<dbReference type="PROSITE" id="PS50928">
    <property type="entry name" value="ABC_TM1"/>
    <property type="match status" value="1"/>
</dbReference>
<evidence type="ECO:0000256" key="3">
    <source>
        <dbReference type="ARBA" id="ARBA00022475"/>
    </source>
</evidence>
<dbReference type="OrthoDB" id="4926350at2"/>
<comment type="subcellular location">
    <subcellularLocation>
        <location evidence="1 7">Cell membrane</location>
        <topology evidence="1 7">Multi-pass membrane protein</topology>
    </subcellularLocation>
</comment>
<proteinExistence type="inferred from homology"/>
<keyword evidence="4 7" id="KW-0812">Transmembrane</keyword>
<comment type="caution">
    <text evidence="9">The sequence shown here is derived from an EMBL/GenBank/DDBJ whole genome shotgun (WGS) entry which is preliminary data.</text>
</comment>
<dbReference type="AlphaFoldDB" id="A0A017H8Q8"/>
<name>A0A017H8Q8_9RHOB</name>
<dbReference type="Pfam" id="PF00528">
    <property type="entry name" value="BPD_transp_1"/>
    <property type="match status" value="1"/>
</dbReference>
<protein>
    <submittedName>
        <fullName evidence="9">Pyrimidine ABC transporter, transmembrane component 2</fullName>
    </submittedName>
</protein>
<dbReference type="eggNOG" id="COG0600">
    <property type="taxonomic scope" value="Bacteria"/>
</dbReference>
<evidence type="ECO:0000256" key="1">
    <source>
        <dbReference type="ARBA" id="ARBA00004651"/>
    </source>
</evidence>
<evidence type="ECO:0000313" key="9">
    <source>
        <dbReference type="EMBL" id="EYD70766.1"/>
    </source>
</evidence>
<feature type="transmembrane region" description="Helical" evidence="7">
    <location>
        <begin position="281"/>
        <end position="302"/>
    </location>
</feature>
<feature type="domain" description="ABC transmembrane type-1" evidence="8">
    <location>
        <begin position="112"/>
        <end position="304"/>
    </location>
</feature>
<dbReference type="Proteomes" id="UP000025047">
    <property type="component" value="Unassembled WGS sequence"/>
</dbReference>
<keyword evidence="2 7" id="KW-0813">Transport</keyword>
<dbReference type="Gene3D" id="1.10.3720.10">
    <property type="entry name" value="MetI-like"/>
    <property type="match status" value="1"/>
</dbReference>
<dbReference type="InterPro" id="IPR035906">
    <property type="entry name" value="MetI-like_sf"/>
</dbReference>
<keyword evidence="3" id="KW-1003">Cell membrane</keyword>
<keyword evidence="5 7" id="KW-1133">Transmembrane helix</keyword>
<comment type="similarity">
    <text evidence="7">Belongs to the binding-protein-dependent transport system permease family.</text>
</comment>
<dbReference type="SUPFAM" id="SSF161098">
    <property type="entry name" value="MetI-like"/>
    <property type="match status" value="1"/>
</dbReference>
<evidence type="ECO:0000256" key="6">
    <source>
        <dbReference type="ARBA" id="ARBA00023136"/>
    </source>
</evidence>
<evidence type="ECO:0000259" key="8">
    <source>
        <dbReference type="PROSITE" id="PS50928"/>
    </source>
</evidence>
<dbReference type="GO" id="GO:0055085">
    <property type="term" value="P:transmembrane transport"/>
    <property type="evidence" value="ECO:0007669"/>
    <property type="project" value="InterPro"/>
</dbReference>
<dbReference type="InterPro" id="IPR000515">
    <property type="entry name" value="MetI-like"/>
</dbReference>
<evidence type="ECO:0000256" key="7">
    <source>
        <dbReference type="RuleBase" id="RU363032"/>
    </source>
</evidence>
<dbReference type="RefSeq" id="WP_017929650.1">
    <property type="nucleotide sequence ID" value="NZ_KB823003.1"/>
</dbReference>
<reference evidence="9 10" key="1">
    <citation type="submission" date="2013-03" db="EMBL/GenBank/DDBJ databases">
        <authorList>
            <person name="Fiebig A."/>
            <person name="Goeker M."/>
            <person name="Klenk H.-P.P."/>
        </authorList>
    </citation>
    <scope>NUCLEOTIDE SEQUENCE [LARGE SCALE GENOMIC DNA]</scope>
    <source>
        <strain evidence="9 10">DSM 17492</strain>
    </source>
</reference>
<evidence type="ECO:0000256" key="5">
    <source>
        <dbReference type="ARBA" id="ARBA00022989"/>
    </source>
</evidence>
<evidence type="ECO:0000313" key="10">
    <source>
        <dbReference type="Proteomes" id="UP000025047"/>
    </source>
</evidence>
<dbReference type="STRING" id="1122180.Lokhon_02408"/>
<dbReference type="CDD" id="cd06261">
    <property type="entry name" value="TM_PBP2"/>
    <property type="match status" value="1"/>
</dbReference>
<dbReference type="EMBL" id="APGJ01000007">
    <property type="protein sequence ID" value="EYD70766.1"/>
    <property type="molecule type" value="Genomic_DNA"/>
</dbReference>
<feature type="transmembrane region" description="Helical" evidence="7">
    <location>
        <begin position="238"/>
        <end position="261"/>
    </location>
</feature>
<evidence type="ECO:0000256" key="4">
    <source>
        <dbReference type="ARBA" id="ARBA00022692"/>
    </source>
</evidence>
<dbReference type="PATRIC" id="fig|1122180.6.peg.2391"/>
<feature type="transmembrane region" description="Helical" evidence="7">
    <location>
        <begin position="116"/>
        <end position="142"/>
    </location>
</feature>
<dbReference type="PANTHER" id="PTHR30151:SF20">
    <property type="entry name" value="ABC TRANSPORTER PERMEASE PROTEIN HI_0355-RELATED"/>
    <property type="match status" value="1"/>
</dbReference>
<organism evidence="9 10">
    <name type="scientific">Limimaricola hongkongensis DSM 17492</name>
    <dbReference type="NCBI Taxonomy" id="1122180"/>
    <lineage>
        <taxon>Bacteria</taxon>
        <taxon>Pseudomonadati</taxon>
        <taxon>Pseudomonadota</taxon>
        <taxon>Alphaproteobacteria</taxon>
        <taxon>Rhodobacterales</taxon>
        <taxon>Paracoccaceae</taxon>
        <taxon>Limimaricola</taxon>
    </lineage>
</organism>
<gene>
    <name evidence="9" type="ORF">Lokhon_02408</name>
</gene>
<feature type="transmembrane region" description="Helical" evidence="7">
    <location>
        <begin position="154"/>
        <end position="176"/>
    </location>
</feature>
<dbReference type="PANTHER" id="PTHR30151">
    <property type="entry name" value="ALKANE SULFONATE ABC TRANSPORTER-RELATED, MEMBRANE SUBUNIT"/>
    <property type="match status" value="1"/>
</dbReference>
<keyword evidence="6 7" id="KW-0472">Membrane</keyword>
<evidence type="ECO:0000256" key="2">
    <source>
        <dbReference type="ARBA" id="ARBA00022448"/>
    </source>
</evidence>
<feature type="transmembrane region" description="Helical" evidence="7">
    <location>
        <begin position="182"/>
        <end position="202"/>
    </location>
</feature>